<evidence type="ECO:0000313" key="3">
    <source>
        <dbReference type="Proteomes" id="UP000661112"/>
    </source>
</evidence>
<keyword evidence="1" id="KW-0732">Signal</keyword>
<feature type="chain" id="PRO_5045321484" evidence="1">
    <location>
        <begin position="37"/>
        <end position="232"/>
    </location>
</feature>
<evidence type="ECO:0000313" key="2">
    <source>
        <dbReference type="EMBL" id="MBD2499030.1"/>
    </source>
</evidence>
<reference evidence="2 3" key="1">
    <citation type="journal article" date="2020" name="ISME J.">
        <title>Comparative genomics reveals insights into cyanobacterial evolution and habitat adaptation.</title>
        <authorList>
            <person name="Chen M.Y."/>
            <person name="Teng W.K."/>
            <person name="Zhao L."/>
            <person name="Hu C.X."/>
            <person name="Zhou Y.K."/>
            <person name="Han B.P."/>
            <person name="Song L.R."/>
            <person name="Shu W.S."/>
        </authorList>
    </citation>
    <scope>NUCLEOTIDE SEQUENCE [LARGE SCALE GENOMIC DNA]</scope>
    <source>
        <strain evidence="2 3">FACHB-119</strain>
    </source>
</reference>
<keyword evidence="3" id="KW-1185">Reference proteome</keyword>
<dbReference type="Gene3D" id="2.40.128.260">
    <property type="entry name" value="Type IV secretion system, VirB10/TraB/TrbI"/>
    <property type="match status" value="1"/>
</dbReference>
<sequence>MTRLNRWRFGAAALMALTVTTGTVAPMIAFAPAANAQFNNQNRRVSIPAGVTFPVSYEKEQVVVSRGETVALTLRIANNIVDSNRRVLIPAGSEVIGQLEPVYYNGNFPQDRNDQNNVRGVRFVARELVYPSGERQSINASSQTITRTEKIRKNDTGKILTDSAIGAGAATVISLLTGNRRIEILEPVGGAAAGAVTSILLRKKEVEVFVVRPQQDLRLALNSNLTVDVPRF</sequence>
<accession>A0ABR8CVS7</accession>
<protein>
    <submittedName>
        <fullName evidence="2">Conjugal transfer protein TrbI</fullName>
    </submittedName>
</protein>
<organism evidence="2 3">
    <name type="scientific">Anabaena azotica FACHB-119</name>
    <dbReference type="NCBI Taxonomy" id="947527"/>
    <lineage>
        <taxon>Bacteria</taxon>
        <taxon>Bacillati</taxon>
        <taxon>Cyanobacteriota</taxon>
        <taxon>Cyanophyceae</taxon>
        <taxon>Nostocales</taxon>
        <taxon>Nostocaceae</taxon>
        <taxon>Anabaena</taxon>
        <taxon>Anabaena azotica</taxon>
    </lineage>
</organism>
<evidence type="ECO:0000256" key="1">
    <source>
        <dbReference type="SAM" id="SignalP"/>
    </source>
</evidence>
<feature type="signal peptide" evidence="1">
    <location>
        <begin position="1"/>
        <end position="36"/>
    </location>
</feature>
<dbReference type="RefSeq" id="WP_190465401.1">
    <property type="nucleotide sequence ID" value="NZ_JACJSG010000001.1"/>
</dbReference>
<name>A0ABR8CVS7_9NOST</name>
<dbReference type="Proteomes" id="UP000661112">
    <property type="component" value="Unassembled WGS sequence"/>
</dbReference>
<comment type="caution">
    <text evidence="2">The sequence shown here is derived from an EMBL/GenBank/DDBJ whole genome shotgun (WGS) entry which is preliminary data.</text>
</comment>
<gene>
    <name evidence="2" type="ORF">H6G83_00135</name>
</gene>
<proteinExistence type="predicted"/>
<dbReference type="InterPro" id="IPR042217">
    <property type="entry name" value="T4SS_VirB10/TrbI"/>
</dbReference>
<dbReference type="EMBL" id="JACJSG010000001">
    <property type="protein sequence ID" value="MBD2499030.1"/>
    <property type="molecule type" value="Genomic_DNA"/>
</dbReference>